<organism evidence="3 4">
    <name type="scientific">Patiria miniata</name>
    <name type="common">Bat star</name>
    <name type="synonym">Asterina miniata</name>
    <dbReference type="NCBI Taxonomy" id="46514"/>
    <lineage>
        <taxon>Eukaryota</taxon>
        <taxon>Metazoa</taxon>
        <taxon>Echinodermata</taxon>
        <taxon>Eleutherozoa</taxon>
        <taxon>Asterozoa</taxon>
        <taxon>Asteroidea</taxon>
        <taxon>Valvatacea</taxon>
        <taxon>Valvatida</taxon>
        <taxon>Asterinidae</taxon>
        <taxon>Patiria</taxon>
    </lineage>
</organism>
<dbReference type="SUPFAM" id="SSF52200">
    <property type="entry name" value="Toll/Interleukin receptor TIR domain"/>
    <property type="match status" value="1"/>
</dbReference>
<dbReference type="GeneID" id="119730582"/>
<name>A0A914A7S1_PATMI</name>
<dbReference type="AlphaFoldDB" id="A0A914A7S1"/>
<dbReference type="PANTHER" id="PTHR16253">
    <property type="entry name" value="TETRATRICOPEPTIDE REPEAT PROTEIN 22"/>
    <property type="match status" value="1"/>
</dbReference>
<proteinExistence type="predicted"/>
<dbReference type="InterPro" id="IPR000157">
    <property type="entry name" value="TIR_dom"/>
</dbReference>
<dbReference type="InterPro" id="IPR011990">
    <property type="entry name" value="TPR-like_helical_dom_sf"/>
</dbReference>
<dbReference type="OMA" id="HHRALAW"/>
<dbReference type="GO" id="GO:0007165">
    <property type="term" value="P:signal transduction"/>
    <property type="evidence" value="ECO:0007669"/>
    <property type="project" value="InterPro"/>
</dbReference>
<dbReference type="PANTHER" id="PTHR16253:SF0">
    <property type="entry name" value="TETRATRICOPEPTIDE REPEAT PROTEIN 22"/>
    <property type="match status" value="1"/>
</dbReference>
<dbReference type="OrthoDB" id="9976543at2759"/>
<dbReference type="SUPFAM" id="SSF48452">
    <property type="entry name" value="TPR-like"/>
    <property type="match status" value="1"/>
</dbReference>
<evidence type="ECO:0000313" key="3">
    <source>
        <dbReference type="EnsemblMetazoa" id="XP_038059489.1"/>
    </source>
</evidence>
<evidence type="ECO:0000256" key="1">
    <source>
        <dbReference type="PROSITE-ProRule" id="PRU00339"/>
    </source>
</evidence>
<dbReference type="Gene3D" id="3.40.50.10140">
    <property type="entry name" value="Toll/interleukin-1 receptor homology (TIR) domain"/>
    <property type="match status" value="1"/>
</dbReference>
<protein>
    <recommendedName>
        <fullName evidence="2">TIR domain-containing protein</fullName>
    </recommendedName>
</protein>
<feature type="repeat" description="TPR" evidence="1">
    <location>
        <begin position="51"/>
        <end position="84"/>
    </location>
</feature>
<dbReference type="RefSeq" id="XP_038059489.1">
    <property type="nucleotide sequence ID" value="XM_038203561.1"/>
</dbReference>
<feature type="domain" description="TIR" evidence="2">
    <location>
        <begin position="675"/>
        <end position="801"/>
    </location>
</feature>
<dbReference type="Gene3D" id="1.25.40.10">
    <property type="entry name" value="Tetratricopeptide repeat domain"/>
    <property type="match status" value="2"/>
</dbReference>
<evidence type="ECO:0000313" key="4">
    <source>
        <dbReference type="Proteomes" id="UP000887568"/>
    </source>
</evidence>
<evidence type="ECO:0000259" key="2">
    <source>
        <dbReference type="PROSITE" id="PS50104"/>
    </source>
</evidence>
<dbReference type="SMART" id="SM00028">
    <property type="entry name" value="TPR"/>
    <property type="match status" value="2"/>
</dbReference>
<dbReference type="Proteomes" id="UP000887568">
    <property type="component" value="Unplaced"/>
</dbReference>
<accession>A0A914A7S1</accession>
<dbReference type="InterPro" id="IPR042342">
    <property type="entry name" value="TTC22"/>
</dbReference>
<sequence length="807" mass="92121">MASSDTTVSPGLFMLPLPINKDINIDKAVVETKVRDLNHFLRVRTGRSEEFAILNLQGLLTLRLHRYEEALGYFHAVLEKDPENLNALADLQYVLEKLFRLAEAEHCKDELSRLLRSQDQSELIESQKLNKARCLAEQAYAYAYDIHSDTLEGKRFMDSNGLYRKALDLGGTAVKTAEKDDWKLCMATNAHKLFDSLYYENKHAAKDYIDIAVNLFYEITQRIPGDPEFQWDSWRHLADIFRSFKIRKISKEVRKELMEYKKDPEKCMLKAMEVTPNNARLLARYANFLYSLNKEYQKPLELLEQSISLDSTEFNFYAFTTRAMINLKYYNYHVKQAGQDASKMGLLRNALQLAKSDLEKAMAMHVTPWDLARLGEVYYLLAKNHTEQDSEIRSLIEKALLHFTKAGDCQDGHKMIAVHLSRGRCLFEIGEKRSAIGCFKQATDCEPPTSTYTGNFNELLSVYLTILREEKSSEDRSIFAETAYSLRSAVLKYGEKNIRSFCIGKFRSEYADELQQLAAYCDKFKELKQLASLLKFEEPVSPAKATIDTGGKLQGPWTKTYFHRASDVTQGVAQGHGTAAARPVVDEHDDSAKRVVAGQMKEETEVAAGIIPDETLAGASASIDAPENKSENAEADHEMTSLAEDVAKIAIMRPSGELKEQPIRKAPEKARVSSFEYDFFVVYPKNQRDWVSYDLLVELEEIRKLKGCTRHRDVIAGKFRIRSEIELMKSSASILLIYNEDFNHECDYSMHQALQLRKSKDFSRVIIPILRDASEIPDEISVFHDFDATGAVDWNKLALCIEQQIAR</sequence>
<reference evidence="3" key="1">
    <citation type="submission" date="2022-11" db="UniProtKB">
        <authorList>
            <consortium name="EnsemblMetazoa"/>
        </authorList>
    </citation>
    <scope>IDENTIFICATION</scope>
</reference>
<dbReference type="InterPro" id="IPR019734">
    <property type="entry name" value="TPR_rpt"/>
</dbReference>
<dbReference type="PROSITE" id="PS50005">
    <property type="entry name" value="TPR"/>
    <property type="match status" value="1"/>
</dbReference>
<dbReference type="PROSITE" id="PS50104">
    <property type="entry name" value="TIR"/>
    <property type="match status" value="1"/>
</dbReference>
<dbReference type="InterPro" id="IPR035897">
    <property type="entry name" value="Toll_tir_struct_dom_sf"/>
</dbReference>
<dbReference type="EnsemblMetazoa" id="XM_038203561.1">
    <property type="protein sequence ID" value="XP_038059489.1"/>
    <property type="gene ID" value="LOC119730582"/>
</dbReference>
<keyword evidence="1" id="KW-0802">TPR repeat</keyword>
<keyword evidence="4" id="KW-1185">Reference proteome</keyword>